<reference evidence="1 2" key="1">
    <citation type="submission" date="2018-06" db="EMBL/GenBank/DDBJ databases">
        <authorList>
            <consortium name="Pathogen Informatics"/>
            <person name="Doyle S."/>
        </authorList>
    </citation>
    <scope>NUCLEOTIDE SEQUENCE [LARGE SCALE GENOMIC DNA]</scope>
    <source>
        <strain evidence="1 2">NCTC7807</strain>
    </source>
</reference>
<dbReference type="Proteomes" id="UP000254150">
    <property type="component" value="Unassembled WGS sequence"/>
</dbReference>
<protein>
    <submittedName>
        <fullName evidence="1">Uncharacterized protein</fullName>
    </submittedName>
</protein>
<dbReference type="RefSeq" id="WP_100455870.1">
    <property type="nucleotide sequence ID" value="NZ_UHID01000005.1"/>
</dbReference>
<accession>A0A380NB15</accession>
<organism evidence="1 2">
    <name type="scientific">Streptomyces griseus</name>
    <dbReference type="NCBI Taxonomy" id="1911"/>
    <lineage>
        <taxon>Bacteria</taxon>
        <taxon>Bacillati</taxon>
        <taxon>Actinomycetota</taxon>
        <taxon>Actinomycetes</taxon>
        <taxon>Kitasatosporales</taxon>
        <taxon>Streptomycetaceae</taxon>
        <taxon>Streptomyces</taxon>
    </lineage>
</organism>
<proteinExistence type="predicted"/>
<dbReference type="SUPFAM" id="SSF52540">
    <property type="entry name" value="P-loop containing nucleoside triphosphate hydrolases"/>
    <property type="match status" value="1"/>
</dbReference>
<dbReference type="EMBL" id="UHID01000005">
    <property type="protein sequence ID" value="SUP36044.1"/>
    <property type="molecule type" value="Genomic_DNA"/>
</dbReference>
<dbReference type="InterPro" id="IPR027417">
    <property type="entry name" value="P-loop_NTPase"/>
</dbReference>
<sequence length="639" mass="70920">MTQAGATRTDVGAASFVHTGTGNNNIFVEFAPPPRKPPRRLAREELYFHMRRFVRPAAANAAYDTLARDRLVVLTGPDGSGRQTAGRVLLGELPGREVPFELVPDVAENGHHNLDPELVQPGNRLLLDLTATEEPARREMAEQLPNLWEQVREQAAHLVVLHPDADRELPYYVASQVHHLAPPDRTALLRRRLRCEGMDTRACAPVPETLGTYLTTRPPVRDVARLAHAVIRLRRRHRHDLHRFTDTPELFAEWCEKALSTLTDPQAAVDAIVDKATKAHERAFCYATALLEGARTDTVYAAARILMTATATPADPQPLLEQNGTHHLLRTIEADRVDDRHTFAQQEVAEALCRHLWSDRPDLRGVLLDCTPKLLALPALDERERKSTAGRVAGLMTGTEPDGVLRQRVEGWAEQGTTGSLTAATALLDRLVQHPLLGAAWRRWVYDRAGVQALSPGLRRVLIGVCATTMATRYPRSALIRLHRLAASEPEGQEATRALLDHVRDDAQALHHLLHRLSRRLEPHNRYPRDLDLFLAVAADSSLLAQTVTAFGLSCWRSVFRAAEPERWRPAAAPLLGREAAADTLRSLIEAAGRDHPTLNALYLTAVEAGPPAHADRVLRLICEARSPRPPRPMEETAP</sequence>
<name>A0A380NB15_STRGR</name>
<evidence type="ECO:0000313" key="1">
    <source>
        <dbReference type="EMBL" id="SUP36044.1"/>
    </source>
</evidence>
<gene>
    <name evidence="1" type="ORF">NCTC7807_02155</name>
</gene>
<dbReference type="AlphaFoldDB" id="A0A380NB15"/>
<evidence type="ECO:0000313" key="2">
    <source>
        <dbReference type="Proteomes" id="UP000254150"/>
    </source>
</evidence>